<organism evidence="11 12">
    <name type="scientific">Lichenicola cladoniae</name>
    <dbReference type="NCBI Taxonomy" id="1484109"/>
    <lineage>
        <taxon>Bacteria</taxon>
        <taxon>Pseudomonadati</taxon>
        <taxon>Pseudomonadota</taxon>
        <taxon>Alphaproteobacteria</taxon>
        <taxon>Acetobacterales</taxon>
        <taxon>Acetobacteraceae</taxon>
        <taxon>Lichenicola</taxon>
    </lineage>
</organism>
<geneLocation type="plasmid" evidence="11 12">
    <name>unnamed6</name>
</geneLocation>
<dbReference type="Gene3D" id="1.10.1220.10">
    <property type="entry name" value="Met repressor-like"/>
    <property type="match status" value="1"/>
</dbReference>
<proteinExistence type="inferred from homology"/>
<dbReference type="CDD" id="cd05403">
    <property type="entry name" value="NT_KNTase_like"/>
    <property type="match status" value="1"/>
</dbReference>
<keyword evidence="11" id="KW-0614">Plasmid</keyword>
<dbReference type="InterPro" id="IPR052038">
    <property type="entry name" value="Type-VII_TA_antitoxin"/>
</dbReference>
<accession>A0A6M8HZJ6</accession>
<gene>
    <name evidence="11" type="ORF">HN018_27915</name>
</gene>
<dbReference type="InterPro" id="IPR013321">
    <property type="entry name" value="Arc_rbn_hlx_hlx"/>
</dbReference>
<dbReference type="SUPFAM" id="SSF47598">
    <property type="entry name" value="Ribbon-helix-helix"/>
    <property type="match status" value="1"/>
</dbReference>
<keyword evidence="2" id="KW-1277">Toxin-antitoxin system</keyword>
<evidence type="ECO:0000256" key="4">
    <source>
        <dbReference type="ARBA" id="ARBA00022695"/>
    </source>
</evidence>
<evidence type="ECO:0000256" key="1">
    <source>
        <dbReference type="ARBA" id="ARBA00001946"/>
    </source>
</evidence>
<dbReference type="Proteomes" id="UP000500767">
    <property type="component" value="Plasmid unnamed6"/>
</dbReference>
<keyword evidence="5" id="KW-0479">Metal-binding</keyword>
<evidence type="ECO:0000313" key="11">
    <source>
        <dbReference type="EMBL" id="QKE93953.1"/>
    </source>
</evidence>
<evidence type="ECO:0000259" key="10">
    <source>
        <dbReference type="Pfam" id="PF01909"/>
    </source>
</evidence>
<evidence type="ECO:0000256" key="3">
    <source>
        <dbReference type="ARBA" id="ARBA00022679"/>
    </source>
</evidence>
<evidence type="ECO:0000256" key="6">
    <source>
        <dbReference type="ARBA" id="ARBA00022741"/>
    </source>
</evidence>
<evidence type="ECO:0000256" key="9">
    <source>
        <dbReference type="ARBA" id="ARBA00038276"/>
    </source>
</evidence>
<evidence type="ECO:0000256" key="8">
    <source>
        <dbReference type="ARBA" id="ARBA00022842"/>
    </source>
</evidence>
<evidence type="ECO:0000256" key="7">
    <source>
        <dbReference type="ARBA" id="ARBA00022840"/>
    </source>
</evidence>
<dbReference type="PANTHER" id="PTHR33571">
    <property type="entry name" value="SSL8005 PROTEIN"/>
    <property type="match status" value="1"/>
</dbReference>
<dbReference type="PANTHER" id="PTHR33571:SF12">
    <property type="entry name" value="BSL3053 PROTEIN"/>
    <property type="match status" value="1"/>
</dbReference>
<dbReference type="RefSeq" id="WP_171837223.1">
    <property type="nucleotide sequence ID" value="NZ_CP053713.1"/>
</dbReference>
<dbReference type="Gene3D" id="3.30.460.10">
    <property type="entry name" value="Beta Polymerase, domain 2"/>
    <property type="match status" value="1"/>
</dbReference>
<keyword evidence="7" id="KW-0067">ATP-binding</keyword>
<reference evidence="11 12" key="1">
    <citation type="journal article" date="2014" name="World J. Microbiol. Biotechnol.">
        <title>Biodiversity and physiological characteristics of Antarctic and Arctic lichens-associated bacteria.</title>
        <authorList>
            <person name="Lee Y.M."/>
            <person name="Kim E.H."/>
            <person name="Lee H.K."/>
            <person name="Hong S.G."/>
        </authorList>
    </citation>
    <scope>NUCLEOTIDE SEQUENCE [LARGE SCALE GENOMIC DNA]</scope>
    <source>
        <strain evidence="11 12">PAMC 26569</strain>
        <plasmid evidence="11">unnamed6</plasmid>
    </source>
</reference>
<keyword evidence="4" id="KW-0548">Nucleotidyltransferase</keyword>
<dbReference type="GO" id="GO:0005524">
    <property type="term" value="F:ATP binding"/>
    <property type="evidence" value="ECO:0007669"/>
    <property type="project" value="UniProtKB-KW"/>
</dbReference>
<keyword evidence="12" id="KW-1185">Reference proteome</keyword>
<dbReference type="AlphaFoldDB" id="A0A6M8HZJ6"/>
<keyword evidence="8" id="KW-0460">Magnesium</keyword>
<name>A0A6M8HZJ6_9PROT</name>
<dbReference type="Pfam" id="PF01909">
    <property type="entry name" value="NTP_transf_2"/>
    <property type="match status" value="1"/>
</dbReference>
<keyword evidence="6" id="KW-0547">Nucleotide-binding</keyword>
<keyword evidence="3 11" id="KW-0808">Transferase</keyword>
<dbReference type="EMBL" id="CP053713">
    <property type="protein sequence ID" value="QKE93953.1"/>
    <property type="molecule type" value="Genomic_DNA"/>
</dbReference>
<dbReference type="SUPFAM" id="SSF81301">
    <property type="entry name" value="Nucleotidyltransferase"/>
    <property type="match status" value="1"/>
</dbReference>
<comment type="cofactor">
    <cofactor evidence="1">
        <name>Mg(2+)</name>
        <dbReference type="ChEBI" id="CHEBI:18420"/>
    </cofactor>
</comment>
<sequence length="144" mass="15705">MAYLSVRVPEGVRNRLKAAAAQRGERLQDLVGGLVEQFLTEIERKPPELADVLQRLRLIQGSLQARGVASLWVFGSVARGDARPDSDVDVTIEFAPDAAPSLFEIGHIKDEVEAALGHRVDLGERSTMTPKVAATAERDMVQAF</sequence>
<dbReference type="GO" id="GO:0046872">
    <property type="term" value="F:metal ion binding"/>
    <property type="evidence" value="ECO:0007669"/>
    <property type="project" value="UniProtKB-KW"/>
</dbReference>
<feature type="domain" description="Polymerase nucleotidyl transferase" evidence="10">
    <location>
        <begin position="62"/>
        <end position="137"/>
    </location>
</feature>
<dbReference type="InterPro" id="IPR043519">
    <property type="entry name" value="NT_sf"/>
</dbReference>
<dbReference type="InterPro" id="IPR002934">
    <property type="entry name" value="Polymerase_NTP_transf_dom"/>
</dbReference>
<dbReference type="GO" id="GO:0016779">
    <property type="term" value="F:nucleotidyltransferase activity"/>
    <property type="evidence" value="ECO:0007669"/>
    <property type="project" value="UniProtKB-KW"/>
</dbReference>
<dbReference type="InterPro" id="IPR010985">
    <property type="entry name" value="Ribbon_hlx_hlx"/>
</dbReference>
<evidence type="ECO:0000313" key="12">
    <source>
        <dbReference type="Proteomes" id="UP000500767"/>
    </source>
</evidence>
<evidence type="ECO:0000256" key="5">
    <source>
        <dbReference type="ARBA" id="ARBA00022723"/>
    </source>
</evidence>
<evidence type="ECO:0000256" key="2">
    <source>
        <dbReference type="ARBA" id="ARBA00022649"/>
    </source>
</evidence>
<protein>
    <submittedName>
        <fullName evidence="11">Nucleotidyltransferase domain-containing protein</fullName>
    </submittedName>
</protein>
<dbReference type="GO" id="GO:0006355">
    <property type="term" value="P:regulation of DNA-templated transcription"/>
    <property type="evidence" value="ECO:0007669"/>
    <property type="project" value="InterPro"/>
</dbReference>
<comment type="similarity">
    <text evidence="9">Belongs to the MntA antitoxin family.</text>
</comment>
<dbReference type="KEGG" id="lck:HN018_27915"/>